<dbReference type="PANTHER" id="PTHR30482">
    <property type="entry name" value="HIGH-AFFINITY BRANCHED-CHAIN AMINO ACID TRANSPORT SYSTEM PERMEASE"/>
    <property type="match status" value="1"/>
</dbReference>
<dbReference type="AlphaFoldDB" id="A0A381PCT4"/>
<protein>
    <recommendedName>
        <fullName evidence="8">Branched-chain amino acid ABC transporter permease</fullName>
    </recommendedName>
</protein>
<evidence type="ECO:0000256" key="3">
    <source>
        <dbReference type="ARBA" id="ARBA00022692"/>
    </source>
</evidence>
<feature type="transmembrane region" description="Helical" evidence="6">
    <location>
        <begin position="194"/>
        <end position="213"/>
    </location>
</feature>
<feature type="transmembrane region" description="Helical" evidence="6">
    <location>
        <begin position="143"/>
        <end position="164"/>
    </location>
</feature>
<feature type="transmembrane region" description="Helical" evidence="6">
    <location>
        <begin position="234"/>
        <end position="260"/>
    </location>
</feature>
<evidence type="ECO:0000256" key="1">
    <source>
        <dbReference type="ARBA" id="ARBA00004651"/>
    </source>
</evidence>
<dbReference type="GO" id="GO:0005886">
    <property type="term" value="C:plasma membrane"/>
    <property type="evidence" value="ECO:0007669"/>
    <property type="project" value="UniProtKB-SubCell"/>
</dbReference>
<evidence type="ECO:0000313" key="7">
    <source>
        <dbReference type="EMBL" id="SUZ64087.1"/>
    </source>
</evidence>
<dbReference type="InterPro" id="IPR043428">
    <property type="entry name" value="LivM-like"/>
</dbReference>
<evidence type="ECO:0000256" key="4">
    <source>
        <dbReference type="ARBA" id="ARBA00022989"/>
    </source>
</evidence>
<evidence type="ECO:0000256" key="5">
    <source>
        <dbReference type="ARBA" id="ARBA00023136"/>
    </source>
</evidence>
<dbReference type="GO" id="GO:0015658">
    <property type="term" value="F:branched-chain amino acid transmembrane transporter activity"/>
    <property type="evidence" value="ECO:0007669"/>
    <property type="project" value="InterPro"/>
</dbReference>
<dbReference type="EMBL" id="UINC01000928">
    <property type="protein sequence ID" value="SUZ64087.1"/>
    <property type="molecule type" value="Genomic_DNA"/>
</dbReference>
<keyword evidence="4 6" id="KW-1133">Transmembrane helix</keyword>
<name>A0A381PCT4_9ZZZZ</name>
<organism evidence="7">
    <name type="scientific">marine metagenome</name>
    <dbReference type="NCBI Taxonomy" id="408172"/>
    <lineage>
        <taxon>unclassified sequences</taxon>
        <taxon>metagenomes</taxon>
        <taxon>ecological metagenomes</taxon>
    </lineage>
</organism>
<evidence type="ECO:0000256" key="2">
    <source>
        <dbReference type="ARBA" id="ARBA00022475"/>
    </source>
</evidence>
<accession>A0A381PCT4</accession>
<feature type="transmembrane region" description="Helical" evidence="6">
    <location>
        <begin position="95"/>
        <end position="112"/>
    </location>
</feature>
<sequence length="355" mass="38211">VALSLRVAYGATPKIVTDFSNSVALALAFGGLVLLTHYLGLLSLGQGALVGVGAYAALHAVNDFGVPVVWMPIAGLLAGTLVGAIVAIPSLRLPKAYLALLTLSLAVAYPIVLKQVDGNLPVLLNGSFVAPSWTGIAEEDEHIWEFFLVASYTAVTLFLVQGLLRGPIGRAFIASRDEPEAARAFGVSVYRLRLYGVALSGGMAGLAGGLLMIPTNFNDFTHYPEELSIKMFALAMALGGSRLISAIPGAMILIFLPVWLIDRNWVVEYGWVGLFKSEGFIYAALLLATAYLTRGKGFMHLLDSRKHRKLRRAPLFNSRASMVADRLVAIEDRVTQIEELVDERPDIGSRQDATD</sequence>
<feature type="transmembrane region" description="Helical" evidence="6">
    <location>
        <begin position="280"/>
        <end position="302"/>
    </location>
</feature>
<comment type="subcellular location">
    <subcellularLocation>
        <location evidence="1">Cell membrane</location>
        <topology evidence="1">Multi-pass membrane protein</topology>
    </subcellularLocation>
</comment>
<dbReference type="CDD" id="cd06581">
    <property type="entry name" value="TM_PBP1_LivM_like"/>
    <property type="match status" value="1"/>
</dbReference>
<dbReference type="PANTHER" id="PTHR30482:SF20">
    <property type="entry name" value="HIGH-AFFINITY BRANCHED-CHAIN AMINO ACID TRANSPORT SYSTEM PERMEASE PROTEIN LIVM"/>
    <property type="match status" value="1"/>
</dbReference>
<keyword evidence="2" id="KW-1003">Cell membrane</keyword>
<dbReference type="InterPro" id="IPR001851">
    <property type="entry name" value="ABC_transp_permease"/>
</dbReference>
<dbReference type="Pfam" id="PF02653">
    <property type="entry name" value="BPD_transp_2"/>
    <property type="match status" value="1"/>
</dbReference>
<feature type="transmembrane region" description="Helical" evidence="6">
    <location>
        <begin position="64"/>
        <end position="88"/>
    </location>
</feature>
<keyword evidence="5 6" id="KW-0472">Membrane</keyword>
<feature type="non-terminal residue" evidence="7">
    <location>
        <position position="1"/>
    </location>
</feature>
<reference evidence="7" key="1">
    <citation type="submission" date="2018-05" db="EMBL/GenBank/DDBJ databases">
        <authorList>
            <person name="Lanie J.A."/>
            <person name="Ng W.-L."/>
            <person name="Kazmierczak K.M."/>
            <person name="Andrzejewski T.M."/>
            <person name="Davidsen T.M."/>
            <person name="Wayne K.J."/>
            <person name="Tettelin H."/>
            <person name="Glass J.I."/>
            <person name="Rusch D."/>
            <person name="Podicherti R."/>
            <person name="Tsui H.-C.T."/>
            <person name="Winkler M.E."/>
        </authorList>
    </citation>
    <scope>NUCLEOTIDE SEQUENCE</scope>
</reference>
<keyword evidence="3 6" id="KW-0812">Transmembrane</keyword>
<gene>
    <name evidence="7" type="ORF">METZ01_LOCUS16941</name>
</gene>
<evidence type="ECO:0008006" key="8">
    <source>
        <dbReference type="Google" id="ProtNLM"/>
    </source>
</evidence>
<proteinExistence type="predicted"/>
<feature type="transmembrane region" description="Helical" evidence="6">
    <location>
        <begin position="23"/>
        <end position="44"/>
    </location>
</feature>
<evidence type="ECO:0000256" key="6">
    <source>
        <dbReference type="SAM" id="Phobius"/>
    </source>
</evidence>